<dbReference type="GO" id="GO:0003723">
    <property type="term" value="F:RNA binding"/>
    <property type="evidence" value="ECO:0007669"/>
    <property type="project" value="UniProtKB-UniRule"/>
</dbReference>
<dbReference type="InterPro" id="IPR036053">
    <property type="entry name" value="PABP-dom"/>
</dbReference>
<dbReference type="PROSITE" id="PS51309">
    <property type="entry name" value="PABC"/>
    <property type="match status" value="1"/>
</dbReference>
<evidence type="ECO:0000259" key="7">
    <source>
        <dbReference type="PROSITE" id="PS51309"/>
    </source>
</evidence>
<dbReference type="OMA" id="VENAVSW"/>
<evidence type="ECO:0000313" key="9">
    <source>
        <dbReference type="Proteomes" id="UP000243975"/>
    </source>
</evidence>
<comment type="similarity">
    <text evidence="1">Belongs to the polyadenylate-binding protein type-1 family.</text>
</comment>
<keyword evidence="3 4" id="KW-0694">RNA-binding</keyword>
<dbReference type="InterPro" id="IPR012677">
    <property type="entry name" value="Nucleotide-bd_a/b_plait_sf"/>
</dbReference>
<dbReference type="EMBL" id="LEKV01003786">
    <property type="protein sequence ID" value="KVH98602.1"/>
    <property type="molecule type" value="Genomic_DNA"/>
</dbReference>
<evidence type="ECO:0008006" key="10">
    <source>
        <dbReference type="Google" id="ProtNLM"/>
    </source>
</evidence>
<proteinExistence type="inferred from homology"/>
<gene>
    <name evidence="8" type="ORF">Ccrd_023174</name>
</gene>
<dbReference type="Pfam" id="PF00658">
    <property type="entry name" value="MLLE"/>
    <property type="match status" value="1"/>
</dbReference>
<dbReference type="SUPFAM" id="SSF63570">
    <property type="entry name" value="PABC (PABP) domain"/>
    <property type="match status" value="1"/>
</dbReference>
<evidence type="ECO:0000256" key="1">
    <source>
        <dbReference type="ARBA" id="ARBA00008557"/>
    </source>
</evidence>
<dbReference type="Gramene" id="KVH98602">
    <property type="protein sequence ID" value="KVH98602"/>
    <property type="gene ID" value="Ccrd_023174"/>
</dbReference>
<dbReference type="STRING" id="59895.A0A118JYZ3"/>
<dbReference type="SUPFAM" id="SSF54928">
    <property type="entry name" value="RNA-binding domain, RBD"/>
    <property type="match status" value="1"/>
</dbReference>
<feature type="region of interest" description="Disordered" evidence="5">
    <location>
        <begin position="231"/>
        <end position="252"/>
    </location>
</feature>
<dbReference type="AlphaFoldDB" id="A0A118JYZ3"/>
<comment type="caution">
    <text evidence="8">The sequence shown here is derived from an EMBL/GenBank/DDBJ whole genome shotgun (WGS) entry which is preliminary data.</text>
</comment>
<dbReference type="Gene3D" id="1.10.1900.10">
    <property type="entry name" value="c-terminal domain of poly(a) binding protein"/>
    <property type="match status" value="1"/>
</dbReference>
<keyword evidence="2" id="KW-0677">Repeat</keyword>
<keyword evidence="9" id="KW-1185">Reference proteome</keyword>
<dbReference type="Proteomes" id="UP000243975">
    <property type="component" value="Unassembled WGS sequence"/>
</dbReference>
<dbReference type="InterPro" id="IPR002004">
    <property type="entry name" value="PABP_HYD_C"/>
</dbReference>
<feature type="domain" description="RRM" evidence="6">
    <location>
        <begin position="28"/>
        <end position="106"/>
    </location>
</feature>
<evidence type="ECO:0000313" key="8">
    <source>
        <dbReference type="EMBL" id="KVH98602.1"/>
    </source>
</evidence>
<evidence type="ECO:0000256" key="4">
    <source>
        <dbReference type="PROSITE-ProRule" id="PRU00176"/>
    </source>
</evidence>
<dbReference type="InterPro" id="IPR035979">
    <property type="entry name" value="RBD_domain_sf"/>
</dbReference>
<dbReference type="PROSITE" id="PS50102">
    <property type="entry name" value="RRM"/>
    <property type="match status" value="2"/>
</dbReference>
<name>A0A118JYZ3_CYNCS</name>
<evidence type="ECO:0000256" key="3">
    <source>
        <dbReference type="ARBA" id="ARBA00022884"/>
    </source>
</evidence>
<dbReference type="SMART" id="SM00360">
    <property type="entry name" value="RRM"/>
    <property type="match status" value="2"/>
</dbReference>
<accession>A0A118JYZ3</accession>
<feature type="domain" description="PABC" evidence="7">
    <location>
        <begin position="306"/>
        <end position="384"/>
    </location>
</feature>
<dbReference type="InterPro" id="IPR000504">
    <property type="entry name" value="RRM_dom"/>
</dbReference>
<reference evidence="8 9" key="1">
    <citation type="journal article" date="2016" name="Sci. Rep.">
        <title>The genome sequence of the outbreeding globe artichoke constructed de novo incorporating a phase-aware low-pass sequencing strategy of F1 progeny.</title>
        <authorList>
            <person name="Scaglione D."/>
            <person name="Reyes-Chin-Wo S."/>
            <person name="Acquadro A."/>
            <person name="Froenicke L."/>
            <person name="Portis E."/>
            <person name="Beitel C."/>
            <person name="Tirone M."/>
            <person name="Mauro R."/>
            <person name="Lo Monaco A."/>
            <person name="Mauromicale G."/>
            <person name="Faccioli P."/>
            <person name="Cattivelli L."/>
            <person name="Rieseberg L."/>
            <person name="Michelmore R."/>
            <person name="Lanteri S."/>
        </authorList>
    </citation>
    <scope>NUCLEOTIDE SEQUENCE [LARGE SCALE GENOMIC DNA]</scope>
    <source>
        <strain evidence="8">2C</strain>
    </source>
</reference>
<evidence type="ECO:0000256" key="2">
    <source>
        <dbReference type="ARBA" id="ARBA00022737"/>
    </source>
</evidence>
<dbReference type="Pfam" id="PF00076">
    <property type="entry name" value="RRM_1"/>
    <property type="match status" value="2"/>
</dbReference>
<sequence length="385" mass="42361">MAEMSVTRALTRMVCPSTFAPVNGFVNSSLYVGDLDGNVTEGQLFDLFSTVGRVASVRVCCDREKGVSLGYGYVNYNNAQDAKKAQELLNFTRINGKQIRIMFSNRDPSTRKSGIGNVFVKNLDSSIDNKFLYDTFAVFGTVLTCKVAVNSNGVSKGFGFVAFSKPDEAKRAAHFGPSWVHPGAPNLAPQPLYLGQGGPRLLPRPGYGIMTGVHSSNFLMIPYVPLRRGRSENHSAPISPPSPHAMSRQPMPDGPSQLFRHVFSGRFVADNRMVEALMDNDVFQVPFDIASSSSQVNLQLSGPIDHRGKFASVLAFATPQNQRWILSEHLFPLVEQIERENAAKVTEMLLDSMDLTEVIHLIESPEALKTKVAEAMETIISRVEF</sequence>
<feature type="domain" description="RRM" evidence="6">
    <location>
        <begin position="116"/>
        <end position="172"/>
    </location>
</feature>
<evidence type="ECO:0000259" key="6">
    <source>
        <dbReference type="PROSITE" id="PS50102"/>
    </source>
</evidence>
<dbReference type="Gene3D" id="3.30.70.330">
    <property type="match status" value="2"/>
</dbReference>
<protein>
    <recommendedName>
        <fullName evidence="10">Nucleotide-binding, alpha-beta plait</fullName>
    </recommendedName>
</protein>
<dbReference type="SMART" id="SM00517">
    <property type="entry name" value="PolyA"/>
    <property type="match status" value="1"/>
</dbReference>
<organism evidence="8 9">
    <name type="scientific">Cynara cardunculus var. scolymus</name>
    <name type="common">Globe artichoke</name>
    <name type="synonym">Cynara scolymus</name>
    <dbReference type="NCBI Taxonomy" id="59895"/>
    <lineage>
        <taxon>Eukaryota</taxon>
        <taxon>Viridiplantae</taxon>
        <taxon>Streptophyta</taxon>
        <taxon>Embryophyta</taxon>
        <taxon>Tracheophyta</taxon>
        <taxon>Spermatophyta</taxon>
        <taxon>Magnoliopsida</taxon>
        <taxon>eudicotyledons</taxon>
        <taxon>Gunneridae</taxon>
        <taxon>Pentapetalae</taxon>
        <taxon>asterids</taxon>
        <taxon>campanulids</taxon>
        <taxon>Asterales</taxon>
        <taxon>Asteraceae</taxon>
        <taxon>Carduoideae</taxon>
        <taxon>Cardueae</taxon>
        <taxon>Carduinae</taxon>
        <taxon>Cynara</taxon>
    </lineage>
</organism>
<dbReference type="PANTHER" id="PTHR24012">
    <property type="entry name" value="RNA BINDING PROTEIN"/>
    <property type="match status" value="1"/>
</dbReference>
<evidence type="ECO:0000256" key="5">
    <source>
        <dbReference type="SAM" id="MobiDB-lite"/>
    </source>
</evidence>